<evidence type="ECO:0000256" key="3">
    <source>
        <dbReference type="ARBA" id="ARBA00022763"/>
    </source>
</evidence>
<dbReference type="InterPro" id="IPR011335">
    <property type="entry name" value="Restrct_endonuc-II-like"/>
</dbReference>
<feature type="binding site" evidence="14">
    <location>
        <begin position="25"/>
        <end position="32"/>
    </location>
    <ligand>
        <name>ATP</name>
        <dbReference type="ChEBI" id="CHEBI:30616"/>
    </ligand>
</feature>
<dbReference type="PANTHER" id="PTHR11070:SF48">
    <property type="entry name" value="ATP-DEPENDENT HELICASE_NUCLEASE SUBUNIT A"/>
    <property type="match status" value="1"/>
</dbReference>
<comment type="cofactor">
    <cofactor evidence="13">
        <name>Mg(2+)</name>
        <dbReference type="ChEBI" id="CHEBI:18420"/>
    </cofactor>
</comment>
<keyword evidence="1 13" id="KW-0540">Nuclease</keyword>
<accession>A0ABY4P6Z0</accession>
<evidence type="ECO:0000256" key="14">
    <source>
        <dbReference type="PROSITE-ProRule" id="PRU00560"/>
    </source>
</evidence>
<keyword evidence="18" id="KW-1185">Reference proteome</keyword>
<evidence type="ECO:0000256" key="6">
    <source>
        <dbReference type="ARBA" id="ARBA00022839"/>
    </source>
</evidence>
<dbReference type="RefSeq" id="WP_249513769.1">
    <property type="nucleotide sequence ID" value="NZ_CP093366.1"/>
</dbReference>
<dbReference type="Pfam" id="PF00580">
    <property type="entry name" value="UvrD-helicase"/>
    <property type="match status" value="1"/>
</dbReference>
<dbReference type="EC" id="3.1.-.-" evidence="13"/>
<dbReference type="InterPro" id="IPR000212">
    <property type="entry name" value="DNA_helicase_UvrD/REP"/>
</dbReference>
<dbReference type="Pfam" id="PF13361">
    <property type="entry name" value="UvrD_C"/>
    <property type="match status" value="1"/>
</dbReference>
<dbReference type="Pfam" id="PF12705">
    <property type="entry name" value="PDDEXK_1"/>
    <property type="match status" value="1"/>
</dbReference>
<keyword evidence="8 13" id="KW-0238">DNA-binding</keyword>
<dbReference type="InterPro" id="IPR011604">
    <property type="entry name" value="PDDEXK-like_dom_sf"/>
</dbReference>
<dbReference type="GO" id="GO:0004386">
    <property type="term" value="F:helicase activity"/>
    <property type="evidence" value="ECO:0007669"/>
    <property type="project" value="UniProtKB-KW"/>
</dbReference>
<evidence type="ECO:0000256" key="10">
    <source>
        <dbReference type="ARBA" id="ARBA00023235"/>
    </source>
</evidence>
<comment type="catalytic activity">
    <reaction evidence="11 13">
        <text>Couples ATP hydrolysis with the unwinding of duplex DNA by translocating in the 3'-5' direction.</text>
        <dbReference type="EC" id="5.6.2.4"/>
    </reaction>
</comment>
<evidence type="ECO:0000313" key="18">
    <source>
        <dbReference type="Proteomes" id="UP000831495"/>
    </source>
</evidence>
<name>A0ABY4P6Z0_9LACO</name>
<evidence type="ECO:0000256" key="7">
    <source>
        <dbReference type="ARBA" id="ARBA00022840"/>
    </source>
</evidence>
<dbReference type="InterPro" id="IPR014017">
    <property type="entry name" value="DNA_helicase_UvrD-like_C"/>
</dbReference>
<comment type="catalytic activity">
    <reaction evidence="12 13">
        <text>ATP + H2O = ADP + phosphate + H(+)</text>
        <dbReference type="Rhea" id="RHEA:13065"/>
        <dbReference type="ChEBI" id="CHEBI:15377"/>
        <dbReference type="ChEBI" id="CHEBI:15378"/>
        <dbReference type="ChEBI" id="CHEBI:30616"/>
        <dbReference type="ChEBI" id="CHEBI:43474"/>
        <dbReference type="ChEBI" id="CHEBI:456216"/>
        <dbReference type="EC" id="5.6.2.4"/>
    </reaction>
</comment>
<dbReference type="InterPro" id="IPR014152">
    <property type="entry name" value="AddA"/>
</dbReference>
<keyword evidence="10 13" id="KW-0413">Isomerase</keyword>
<keyword evidence="7 13" id="KW-0067">ATP-binding</keyword>
<gene>
    <name evidence="13 17" type="primary">addA</name>
    <name evidence="17" type="ORF">MOO45_04550</name>
</gene>
<comment type="function">
    <text evidence="13">The heterodimer acts as both an ATP-dependent DNA helicase and an ATP-dependent, dual-direction single-stranded exonuclease. Recognizes the chi site generating a DNA molecule suitable for the initiation of homologous recombination. The AddA nuclease domain is required for chi fragment generation; this subunit has the helicase and 3' -&gt; 5' nuclease activities.</text>
</comment>
<dbReference type="Gene3D" id="3.90.320.10">
    <property type="match status" value="1"/>
</dbReference>
<dbReference type="InterPro" id="IPR038726">
    <property type="entry name" value="PDDEXK_AddAB-type"/>
</dbReference>
<evidence type="ECO:0000259" key="15">
    <source>
        <dbReference type="PROSITE" id="PS51198"/>
    </source>
</evidence>
<protein>
    <recommendedName>
        <fullName evidence="13">ATP-dependent helicase/nuclease subunit A</fullName>
        <ecNumber evidence="13">3.1.-.-</ecNumber>
        <ecNumber evidence="13">5.6.2.4</ecNumber>
    </recommendedName>
    <alternativeName>
        <fullName evidence="13">ATP-dependent helicase/nuclease AddA</fullName>
    </alternativeName>
    <alternativeName>
        <fullName evidence="13">DNA 3'-5' helicase AddA</fullName>
    </alternativeName>
</protein>
<keyword evidence="4 13" id="KW-0378">Hydrolase</keyword>
<dbReference type="InterPro" id="IPR014016">
    <property type="entry name" value="UvrD-like_ATP-bd"/>
</dbReference>
<dbReference type="PROSITE" id="PS51217">
    <property type="entry name" value="UVRD_HELICASE_CTER"/>
    <property type="match status" value="1"/>
</dbReference>
<reference evidence="17" key="1">
    <citation type="journal article" date="2022" name="Int. J. Syst. Evol. Microbiol.">
        <title>Apilactobacillus apisilvae sp. nov., Nicolia spurrieriana gen. nov. sp. nov., Bombilactobacillus folatiphilus sp. nov. and Bombilactobacillus thymidiniphilus sp. nov., four new lactic acid bacterial isolates from stingless bees Tetragonula carbonaria and Austroplebeia australis.</title>
        <authorList>
            <person name="Oliphant S.A."/>
            <person name="Watson-Haigh N.S."/>
            <person name="Sumby K.M."/>
            <person name="Gardner J."/>
            <person name="Groom S."/>
            <person name="Jiranek V."/>
        </authorList>
    </citation>
    <scope>NUCLEOTIDE SEQUENCE</scope>
    <source>
        <strain evidence="17">SG4_D2</strain>
    </source>
</reference>
<dbReference type="Proteomes" id="UP000831495">
    <property type="component" value="Chromosome"/>
</dbReference>
<evidence type="ECO:0000256" key="4">
    <source>
        <dbReference type="ARBA" id="ARBA00022801"/>
    </source>
</evidence>
<feature type="domain" description="UvrD-like helicase ATP-binding" evidence="15">
    <location>
        <begin position="4"/>
        <end position="468"/>
    </location>
</feature>
<evidence type="ECO:0000256" key="2">
    <source>
        <dbReference type="ARBA" id="ARBA00022741"/>
    </source>
</evidence>
<keyword evidence="2 13" id="KW-0547">Nucleotide-binding</keyword>
<sequence>MAKFKPTAAQQQALTVTGSDVLVSASAGAGKTTILVDRIVQQLQAGEQIDHLLIVTFTEAAAKEMKQRLAQKIQQAAMTATGEQQQHLRAQLSKLPTASISTLHAFCLQVIRKFYYLIDLDPNFRLLSDDNERFLLQERAWQKVRNTYYQAEDTDFLAVENNFATGNDDQEMENLLFKLTNVALTNQNPKQWLSSLVDDYQVQDDLSQMTFYQEQFVPMLEQEMHYVTLQAAQLAQQVTTFEELANYADSVEQFQQQIQALLAHLKHYSWDQLRQQINHLVKIKGRAKAKTAAEIMEPFKQCKKRITQIVENWQYKYFVLDNEHWRQILQNSGQMVAKLIEVEQAFLTTFQAKKRFQHSLDFNDLEHYALKILQADYRGKLVARDYYHDLFGEILIDEYQDTNPLQEAIIQQFKRLEPGNLYMVGDVKQAIYGFRQADPALFTHKYRGFQQDSSAGQLVNLTDNFRSHTNVLATVNAIFAHVMDERLGDVQYDQAASLKAGSQFPSATDAQTEFWFVDQTVLPKMQLTSEQLEIQAVIRRIKELQAANFQVYDRKTGQLRTLRYGDIAILTRVKSLNNDLIEQFAQSQLPIVVHDSANYFQASEVQTMLSMLKIIDNPRQDIALVAVLRSAIVGLDENELAYLRINQRSGDYYQALSNYLANDEYNQKNQFAQRLTTKVQQFMTLLTQLRTLAPKISLAELIWQIYLKTGYLSYVQGMPNGKQRVANLHALYQRATEFEQLEFKGLFQFIHFIEHIEENEHDLARPVEFQAQADEIQAMTIHGSKGLEFPIVFVLNLDHSFNAIDVKKRYLLDAKQGLGIRYLDPETRIFYETLPMAAIKAAQKNKLLSEEIRLLYVALTRAQQKLILVGSTKVALSKAWDSWQMGLPNGHQQVLDLGLRSSFKSFQDILEPILALNGILQDEKIIPADNSDFDFSVHSFRLEKGSKKSPNQNSEGQLSENSITTSPLFKQEAQKILNFQYPQQAATQTTAYQSVSEIKHLFANPDDQNLPVIDLKDTVPKGQRYVLDDFKRPRFLSQEKSQVKPADVGSATHLLLQKINLDQTPKQTDFVLLAQQLVQQQVFTQQVMEQINFASLAQFYQSNLGQQIIAHQATLQREWAFSMVLPADQVFTAMAANNDQILIHGIIDGLFSDEHQQITLFDYKTDYIDMHKKTGPHSVTKAIEQYSGQLNLYQKAAEQIMQQPVQQKFLCLLSVNQIIKVN</sequence>
<dbReference type="EC" id="5.6.2.4" evidence="13"/>
<keyword evidence="5 13" id="KW-0347">Helicase</keyword>
<keyword evidence="6 13" id="KW-0269">Exonuclease</keyword>
<comment type="similarity">
    <text evidence="13">Belongs to the helicase family. AddA subfamily.</text>
</comment>
<dbReference type="EMBL" id="CP093366">
    <property type="protein sequence ID" value="UQS81498.1"/>
    <property type="molecule type" value="Genomic_DNA"/>
</dbReference>
<dbReference type="SUPFAM" id="SSF52540">
    <property type="entry name" value="P-loop containing nucleoside triphosphate hydrolases"/>
    <property type="match status" value="1"/>
</dbReference>
<evidence type="ECO:0000256" key="5">
    <source>
        <dbReference type="ARBA" id="ARBA00022806"/>
    </source>
</evidence>
<keyword evidence="9 13" id="KW-0234">DNA repair</keyword>
<evidence type="ECO:0000256" key="11">
    <source>
        <dbReference type="ARBA" id="ARBA00034617"/>
    </source>
</evidence>
<feature type="domain" description="UvrD-like helicase C-terminal" evidence="16">
    <location>
        <begin position="469"/>
        <end position="786"/>
    </location>
</feature>
<proteinExistence type="inferred from homology"/>
<dbReference type="Gene3D" id="1.10.486.10">
    <property type="entry name" value="PCRA, domain 4"/>
    <property type="match status" value="1"/>
</dbReference>
<evidence type="ECO:0000259" key="16">
    <source>
        <dbReference type="PROSITE" id="PS51217"/>
    </source>
</evidence>
<dbReference type="Gene3D" id="3.40.50.300">
    <property type="entry name" value="P-loop containing nucleotide triphosphate hydrolases"/>
    <property type="match status" value="4"/>
</dbReference>
<evidence type="ECO:0000256" key="12">
    <source>
        <dbReference type="ARBA" id="ARBA00048988"/>
    </source>
</evidence>
<evidence type="ECO:0000256" key="13">
    <source>
        <dbReference type="HAMAP-Rule" id="MF_01451"/>
    </source>
</evidence>
<dbReference type="NCBIfam" id="TIGR02785">
    <property type="entry name" value="addA_Gpos"/>
    <property type="match status" value="1"/>
</dbReference>
<dbReference type="PROSITE" id="PS51198">
    <property type="entry name" value="UVRD_HELICASE_ATP_BIND"/>
    <property type="match status" value="1"/>
</dbReference>
<organism evidence="17 18">
    <name type="scientific">Bombilactobacillus folatiphilus</name>
    <dbReference type="NCBI Taxonomy" id="2923362"/>
    <lineage>
        <taxon>Bacteria</taxon>
        <taxon>Bacillati</taxon>
        <taxon>Bacillota</taxon>
        <taxon>Bacilli</taxon>
        <taxon>Lactobacillales</taxon>
        <taxon>Lactobacillaceae</taxon>
        <taxon>Bombilactobacillus</taxon>
    </lineage>
</organism>
<evidence type="ECO:0000256" key="1">
    <source>
        <dbReference type="ARBA" id="ARBA00022722"/>
    </source>
</evidence>
<comment type="subunit">
    <text evidence="13">Heterodimer of AddA and AddB/RexB.</text>
</comment>
<evidence type="ECO:0000256" key="8">
    <source>
        <dbReference type="ARBA" id="ARBA00023125"/>
    </source>
</evidence>
<evidence type="ECO:0000313" key="17">
    <source>
        <dbReference type="EMBL" id="UQS81498.1"/>
    </source>
</evidence>
<dbReference type="HAMAP" id="MF_01451">
    <property type="entry name" value="AddA"/>
    <property type="match status" value="1"/>
</dbReference>
<dbReference type="InterPro" id="IPR027417">
    <property type="entry name" value="P-loop_NTPase"/>
</dbReference>
<dbReference type="SUPFAM" id="SSF52980">
    <property type="entry name" value="Restriction endonuclease-like"/>
    <property type="match status" value="1"/>
</dbReference>
<keyword evidence="3 13" id="KW-0227">DNA damage</keyword>
<evidence type="ECO:0000256" key="9">
    <source>
        <dbReference type="ARBA" id="ARBA00023204"/>
    </source>
</evidence>
<dbReference type="PANTHER" id="PTHR11070">
    <property type="entry name" value="UVRD / RECB / PCRA DNA HELICASE FAMILY MEMBER"/>
    <property type="match status" value="1"/>
</dbReference>